<dbReference type="Pfam" id="PF13377">
    <property type="entry name" value="Peripla_BP_3"/>
    <property type="match status" value="1"/>
</dbReference>
<dbReference type="Gene3D" id="3.40.50.2300">
    <property type="match status" value="2"/>
</dbReference>
<proteinExistence type="predicted"/>
<dbReference type="Pfam" id="PF00356">
    <property type="entry name" value="LacI"/>
    <property type="match status" value="1"/>
</dbReference>
<keyword evidence="2 6" id="KW-0238">DNA-binding</keyword>
<dbReference type="PRINTS" id="PR00036">
    <property type="entry name" value="HTHLACI"/>
</dbReference>
<keyword evidence="3" id="KW-0804">Transcription</keyword>
<evidence type="ECO:0000256" key="1">
    <source>
        <dbReference type="ARBA" id="ARBA00023015"/>
    </source>
</evidence>
<dbReference type="InterPro" id="IPR028082">
    <property type="entry name" value="Peripla_BP_I"/>
</dbReference>
<feature type="region of interest" description="Disordered" evidence="4">
    <location>
        <begin position="340"/>
        <end position="397"/>
    </location>
</feature>
<evidence type="ECO:0000259" key="5">
    <source>
        <dbReference type="PROSITE" id="PS50932"/>
    </source>
</evidence>
<evidence type="ECO:0000256" key="3">
    <source>
        <dbReference type="ARBA" id="ARBA00023163"/>
    </source>
</evidence>
<dbReference type="PANTHER" id="PTHR30146">
    <property type="entry name" value="LACI-RELATED TRANSCRIPTIONAL REPRESSOR"/>
    <property type="match status" value="1"/>
</dbReference>
<feature type="compositionally biased region" description="Low complexity" evidence="4">
    <location>
        <begin position="340"/>
        <end position="357"/>
    </location>
</feature>
<keyword evidence="7" id="KW-1185">Reference proteome</keyword>
<dbReference type="PANTHER" id="PTHR30146:SF153">
    <property type="entry name" value="LACTOSE OPERON REPRESSOR"/>
    <property type="match status" value="1"/>
</dbReference>
<dbReference type="EMBL" id="JBHSPW010000006">
    <property type="protein sequence ID" value="MFC5894112.1"/>
    <property type="molecule type" value="Genomic_DNA"/>
</dbReference>
<evidence type="ECO:0000313" key="6">
    <source>
        <dbReference type="EMBL" id="MFC5894112.1"/>
    </source>
</evidence>
<dbReference type="RefSeq" id="WP_345083528.1">
    <property type="nucleotide sequence ID" value="NZ_BAAAWG010000007.1"/>
</dbReference>
<dbReference type="PROSITE" id="PS50932">
    <property type="entry name" value="HTH_LACI_2"/>
    <property type="match status" value="1"/>
</dbReference>
<feature type="domain" description="HTH lacI-type" evidence="5">
    <location>
        <begin position="3"/>
        <end position="58"/>
    </location>
</feature>
<dbReference type="Gene3D" id="1.10.260.40">
    <property type="entry name" value="lambda repressor-like DNA-binding domains"/>
    <property type="match status" value="1"/>
</dbReference>
<evidence type="ECO:0000256" key="4">
    <source>
        <dbReference type="SAM" id="MobiDB-lite"/>
    </source>
</evidence>
<evidence type="ECO:0000256" key="2">
    <source>
        <dbReference type="ARBA" id="ARBA00023125"/>
    </source>
</evidence>
<organism evidence="6 7">
    <name type="scientific">Streptomyces ramulosus</name>
    <dbReference type="NCBI Taxonomy" id="47762"/>
    <lineage>
        <taxon>Bacteria</taxon>
        <taxon>Bacillati</taxon>
        <taxon>Actinomycetota</taxon>
        <taxon>Actinomycetes</taxon>
        <taxon>Kitasatosporales</taxon>
        <taxon>Streptomycetaceae</taxon>
        <taxon>Streptomyces</taxon>
    </lineage>
</organism>
<protein>
    <submittedName>
        <fullName evidence="6">LacI family DNA-binding transcriptional regulator</fullName>
    </submittedName>
</protein>
<name>A0ABW1FI03_9ACTN</name>
<dbReference type="InterPro" id="IPR046335">
    <property type="entry name" value="LacI/GalR-like_sensor"/>
</dbReference>
<dbReference type="CDD" id="cd01392">
    <property type="entry name" value="HTH_LacI"/>
    <property type="match status" value="1"/>
</dbReference>
<dbReference type="SMART" id="SM00354">
    <property type="entry name" value="HTH_LACI"/>
    <property type="match status" value="1"/>
</dbReference>
<dbReference type="Proteomes" id="UP001596241">
    <property type="component" value="Unassembled WGS sequence"/>
</dbReference>
<accession>A0ABW1FI03</accession>
<dbReference type="CDD" id="cd06292">
    <property type="entry name" value="PBP1_AglR_RafR-like"/>
    <property type="match status" value="1"/>
</dbReference>
<comment type="caution">
    <text evidence="6">The sequence shown here is derived from an EMBL/GenBank/DDBJ whole genome shotgun (WGS) entry which is preliminary data.</text>
</comment>
<dbReference type="GO" id="GO:0003677">
    <property type="term" value="F:DNA binding"/>
    <property type="evidence" value="ECO:0007669"/>
    <property type="project" value="UniProtKB-KW"/>
</dbReference>
<dbReference type="SUPFAM" id="SSF47413">
    <property type="entry name" value="lambda repressor-like DNA-binding domains"/>
    <property type="match status" value="1"/>
</dbReference>
<feature type="compositionally biased region" description="Polar residues" evidence="4">
    <location>
        <begin position="381"/>
        <end position="391"/>
    </location>
</feature>
<dbReference type="PROSITE" id="PS00356">
    <property type="entry name" value="HTH_LACI_1"/>
    <property type="match status" value="1"/>
</dbReference>
<dbReference type="InterPro" id="IPR000843">
    <property type="entry name" value="HTH_LacI"/>
</dbReference>
<dbReference type="InterPro" id="IPR010982">
    <property type="entry name" value="Lambda_DNA-bd_dom_sf"/>
</dbReference>
<dbReference type="SUPFAM" id="SSF53822">
    <property type="entry name" value="Periplasmic binding protein-like I"/>
    <property type="match status" value="1"/>
</dbReference>
<keyword evidence="1" id="KW-0805">Transcription regulation</keyword>
<gene>
    <name evidence="6" type="ORF">ACFP3M_14930</name>
</gene>
<sequence length="397" mass="41473">MTARLADIAAQAGVSEATVSRVLNGKPGVSAATRQSVLAALDVLGYERPVRLRQRSAGLVGLITPELENPIFPAFAQVIGQALTRQGYTPVLATQTPGGSTEDELTEMLVDRGVAGIIFVSGLHADTSADMQRYARLRGQGVPFVLINGFSPEVRAPFVSPDDRAAVHLAVTHLVALGHRRIGLALGPRRFVPVQRKIEGFVRAVREQLGLDAAAAERCIEHSLYSLEGGQAAAGALLERGATAVVCASDMMALGAIRAARQRGLDVPHEVSVVGFDDSPLIAFTDPPLTTIRQPVPAMGQAAVRALLEEIGGTPAPHSEFVFHPELVVRGSTASAPRAADADAAAWPGGAADTAGTEPTTSAKRTKIPEPSTPPTVGGVRTSTPRGTQFVANPARE</sequence>
<evidence type="ECO:0000313" key="7">
    <source>
        <dbReference type="Proteomes" id="UP001596241"/>
    </source>
</evidence>
<reference evidence="7" key="1">
    <citation type="journal article" date="2019" name="Int. J. Syst. Evol. Microbiol.">
        <title>The Global Catalogue of Microorganisms (GCM) 10K type strain sequencing project: providing services to taxonomists for standard genome sequencing and annotation.</title>
        <authorList>
            <consortium name="The Broad Institute Genomics Platform"/>
            <consortium name="The Broad Institute Genome Sequencing Center for Infectious Disease"/>
            <person name="Wu L."/>
            <person name="Ma J."/>
        </authorList>
    </citation>
    <scope>NUCLEOTIDE SEQUENCE [LARGE SCALE GENOMIC DNA]</scope>
    <source>
        <strain evidence="7">CGMCC 1.15809</strain>
    </source>
</reference>